<keyword evidence="8" id="KW-1185">Reference proteome</keyword>
<feature type="chain" id="PRO_5039677710" evidence="4">
    <location>
        <begin position="34"/>
        <end position="1059"/>
    </location>
</feature>
<feature type="domain" description="Plastocyanin-like" evidence="5">
    <location>
        <begin position="572"/>
        <end position="688"/>
    </location>
</feature>
<evidence type="ECO:0000256" key="4">
    <source>
        <dbReference type="SAM" id="SignalP"/>
    </source>
</evidence>
<dbReference type="CDD" id="cd13900">
    <property type="entry name" value="CuRO_3_Tth-MCO_like"/>
    <property type="match status" value="1"/>
</dbReference>
<dbReference type="InterPro" id="IPR045087">
    <property type="entry name" value="Cu-oxidase_fam"/>
</dbReference>
<name>A0A502E079_9MYCO</name>
<dbReference type="RefSeq" id="WP_140697412.1">
    <property type="nucleotide sequence ID" value="NZ_RCZG01000014.1"/>
</dbReference>
<dbReference type="InterPro" id="IPR011706">
    <property type="entry name" value="Cu-oxidase_C"/>
</dbReference>
<dbReference type="SUPFAM" id="SSF69318">
    <property type="entry name" value="Integrin alpha N-terminal domain"/>
    <property type="match status" value="1"/>
</dbReference>
<dbReference type="GO" id="GO:0005507">
    <property type="term" value="F:copper ion binding"/>
    <property type="evidence" value="ECO:0007669"/>
    <property type="project" value="InterPro"/>
</dbReference>
<proteinExistence type="predicted"/>
<dbReference type="CDD" id="cd13853">
    <property type="entry name" value="CuRO_1_Tth-MCO_like"/>
    <property type="match status" value="1"/>
</dbReference>
<reference evidence="7 8" key="1">
    <citation type="journal article" date="2019" name="Environ. Microbiol.">
        <title>Species interactions and distinct microbial communities in high Arctic permafrost affected cryosols are associated with the CH4 and CO2 gas fluxes.</title>
        <authorList>
            <person name="Altshuler I."/>
            <person name="Hamel J."/>
            <person name="Turney S."/>
            <person name="Magnuson E."/>
            <person name="Levesque R."/>
            <person name="Greer C."/>
            <person name="Whyte L.G."/>
        </authorList>
    </citation>
    <scope>NUCLEOTIDE SEQUENCE [LARGE SCALE GENOMIC DNA]</scope>
    <source>
        <strain evidence="7 8">S5.20</strain>
    </source>
</reference>
<dbReference type="InterPro" id="IPR011707">
    <property type="entry name" value="Cu-oxidase-like_N"/>
</dbReference>
<accession>A0A502E079</accession>
<dbReference type="SUPFAM" id="SSF49503">
    <property type="entry name" value="Cupredoxins"/>
    <property type="match status" value="3"/>
</dbReference>
<dbReference type="GO" id="GO:0016491">
    <property type="term" value="F:oxidoreductase activity"/>
    <property type="evidence" value="ECO:0007669"/>
    <property type="project" value="UniProtKB-KW"/>
</dbReference>
<gene>
    <name evidence="7" type="ORF">EAH80_25305</name>
</gene>
<dbReference type="Pfam" id="PF07731">
    <property type="entry name" value="Cu-oxidase_2"/>
    <property type="match status" value="1"/>
</dbReference>
<dbReference type="PROSITE" id="PS00080">
    <property type="entry name" value="MULTICOPPER_OXIDASE2"/>
    <property type="match status" value="1"/>
</dbReference>
<feature type="region of interest" description="Disordered" evidence="3">
    <location>
        <begin position="26"/>
        <end position="52"/>
    </location>
</feature>
<protein>
    <submittedName>
        <fullName evidence="7">Copper oxidase</fullName>
    </submittedName>
</protein>
<dbReference type="Proteomes" id="UP000320095">
    <property type="component" value="Unassembled WGS sequence"/>
</dbReference>
<evidence type="ECO:0000313" key="7">
    <source>
        <dbReference type="EMBL" id="TPG29820.1"/>
    </source>
</evidence>
<dbReference type="InterPro" id="IPR002355">
    <property type="entry name" value="Cu_oxidase_Cu_BS"/>
</dbReference>
<sequence length="1059" mass="112981">MQVRRGRSAVAILVVVSMIAMLTSCSNSSPRVATNPPPGVNAGPDGRPAPFREPMRLQSKDGVLEVRLSAHQGTVNLDTVKEPVTNFLVFGFDLIRGTSSDGSTKGDNLYPAPTLRVDPGERLIIHFDNDLQDLKIKDFYDPAMTPKGGEVPIYPPTLTEAPLNLHTHGLHVSPSGNSDNVLLSIPAGMGNTYTYDVPSTMPNGLYWYHSHRHTMTTQQTYFGLAGLLEIGRPDGNLPLVTQHDIPLRDMAIQYNYVFDRNGRGHQLNNYSWAQWVSTLKPPEGNQLADGTYRPSLAPVNIADTAMGAKYVAPWWSGPLSPKNNRGQTNFMPSNLIAFDGGGEKIAENPGLSENQRDVQYTVNGQFQPELKIKPGQTEIWAVANISDISYMTLRLTETATGNHPKFAIVGQDGNPYTQVGRPVYGDGTTLDIPPGSRYAIAVTMPTRGDLVLEFPPDPKATEITDPAVLYTNNGTQNTPAVLGRLSVDPKYISYADGFFVFPTQTLIRATPDPSGQGQTTPFEPGQNLDAYTSFVDTSVMTPAVTRALTITDTIGGDKASKNDPKAVIYFFQPAGFPNVPLIQPRLNSVEEWTITNQNNDAHPMHIHVNDFQVMAIDDPHNGKTGVQPWGLDNVNVPAPIFDDMHVVSTPATLTLRQEFLQFPGTYVIHCHRLNHEDNGLMATINVIPEVSTYAVAIPGSNGKPASVQVRDGNGDRVLQTVFPFPDFEGTPSVAMADVNGDGILDLLVGTGKGVSPQVVAYDGNNTADGVFKTELTRFAPFDSAFTGGVTVAGADIDGNAMADNIIVGSGPGMESQIKVFSSSVPSESGKAPDVFSAFTPYPGSESGVSLATGMVESGSGRESIVTAPGPGEAPLIKTFRYDLYQPTARARANGTAPQEHSAKPTDPRMTSQFMAFDEAYHGGLSLASGWVAGAEGGAKSILTGQLDGDGSVRVWSSGSLLDGQPGIYLDNPNHHEENAKYTQIATFLPFPGGRGVSLATTSTTVGADVLVAGAGPTGAQVRKYTLARGAPDATTLDPKLVSTLPAMASLVAAAPLGGR</sequence>
<dbReference type="InterPro" id="IPR028994">
    <property type="entry name" value="Integrin_alpha_N"/>
</dbReference>
<evidence type="ECO:0000256" key="1">
    <source>
        <dbReference type="ARBA" id="ARBA00022723"/>
    </source>
</evidence>
<evidence type="ECO:0000313" key="8">
    <source>
        <dbReference type="Proteomes" id="UP000320095"/>
    </source>
</evidence>
<comment type="caution">
    <text evidence="7">The sequence shown here is derived from an EMBL/GenBank/DDBJ whole genome shotgun (WGS) entry which is preliminary data.</text>
</comment>
<dbReference type="Gene3D" id="2.130.10.130">
    <property type="entry name" value="Integrin alpha, N-terminal"/>
    <property type="match status" value="1"/>
</dbReference>
<dbReference type="InterPro" id="IPR008972">
    <property type="entry name" value="Cupredoxin"/>
</dbReference>
<evidence type="ECO:0000259" key="5">
    <source>
        <dbReference type="Pfam" id="PF07731"/>
    </source>
</evidence>
<evidence type="ECO:0000256" key="3">
    <source>
        <dbReference type="SAM" id="MobiDB-lite"/>
    </source>
</evidence>
<dbReference type="EMBL" id="RCZG01000014">
    <property type="protein sequence ID" value="TPG29820.1"/>
    <property type="molecule type" value="Genomic_DNA"/>
</dbReference>
<evidence type="ECO:0000256" key="2">
    <source>
        <dbReference type="ARBA" id="ARBA00023002"/>
    </source>
</evidence>
<keyword evidence="2" id="KW-0560">Oxidoreductase</keyword>
<dbReference type="AlphaFoldDB" id="A0A502E079"/>
<keyword evidence="1" id="KW-0479">Metal-binding</keyword>
<keyword evidence="4" id="KW-0732">Signal</keyword>
<dbReference type="Gene3D" id="2.60.40.420">
    <property type="entry name" value="Cupredoxins - blue copper proteins"/>
    <property type="match status" value="3"/>
</dbReference>
<organism evidence="7 8">
    <name type="scientific">Mycolicibacterium hodleri</name>
    <dbReference type="NCBI Taxonomy" id="49897"/>
    <lineage>
        <taxon>Bacteria</taxon>
        <taxon>Bacillati</taxon>
        <taxon>Actinomycetota</taxon>
        <taxon>Actinomycetes</taxon>
        <taxon>Mycobacteriales</taxon>
        <taxon>Mycobacteriaceae</taxon>
        <taxon>Mycolicibacterium</taxon>
    </lineage>
</organism>
<feature type="domain" description="Plastocyanin-like" evidence="6">
    <location>
        <begin position="161"/>
        <end position="231"/>
    </location>
</feature>
<evidence type="ECO:0000259" key="6">
    <source>
        <dbReference type="Pfam" id="PF07732"/>
    </source>
</evidence>
<dbReference type="PANTHER" id="PTHR11709">
    <property type="entry name" value="MULTI-COPPER OXIDASE"/>
    <property type="match status" value="1"/>
</dbReference>
<dbReference type="PROSITE" id="PS51257">
    <property type="entry name" value="PROKAR_LIPOPROTEIN"/>
    <property type="match status" value="1"/>
</dbReference>
<dbReference type="Pfam" id="PF07732">
    <property type="entry name" value="Cu-oxidase_3"/>
    <property type="match status" value="1"/>
</dbReference>
<dbReference type="OrthoDB" id="345021at2"/>
<dbReference type="PANTHER" id="PTHR11709:SF518">
    <property type="entry name" value="MULTICOPPER OXIDASE"/>
    <property type="match status" value="1"/>
</dbReference>
<feature type="signal peptide" evidence="4">
    <location>
        <begin position="1"/>
        <end position="33"/>
    </location>
</feature>